<feature type="region of interest" description="Disordered" evidence="1">
    <location>
        <begin position="129"/>
        <end position="151"/>
    </location>
</feature>
<evidence type="ECO:0000313" key="3">
    <source>
        <dbReference type="Proteomes" id="UP001165065"/>
    </source>
</evidence>
<protein>
    <submittedName>
        <fullName evidence="2">Uncharacterized protein</fullName>
    </submittedName>
</protein>
<accession>A0A9W7GDG7</accession>
<organism evidence="2 3">
    <name type="scientific">Triparma columacea</name>
    <dbReference type="NCBI Taxonomy" id="722753"/>
    <lineage>
        <taxon>Eukaryota</taxon>
        <taxon>Sar</taxon>
        <taxon>Stramenopiles</taxon>
        <taxon>Ochrophyta</taxon>
        <taxon>Bolidophyceae</taxon>
        <taxon>Parmales</taxon>
        <taxon>Triparmaceae</taxon>
        <taxon>Triparma</taxon>
    </lineage>
</organism>
<dbReference type="EMBL" id="BRYA01001267">
    <property type="protein sequence ID" value="GMI41052.1"/>
    <property type="molecule type" value="Genomic_DNA"/>
</dbReference>
<evidence type="ECO:0000313" key="2">
    <source>
        <dbReference type="EMBL" id="GMI41052.1"/>
    </source>
</evidence>
<proteinExistence type="predicted"/>
<evidence type="ECO:0000256" key="1">
    <source>
        <dbReference type="SAM" id="MobiDB-lite"/>
    </source>
</evidence>
<dbReference type="Proteomes" id="UP001165065">
    <property type="component" value="Unassembled WGS sequence"/>
</dbReference>
<comment type="caution">
    <text evidence="2">The sequence shown here is derived from an EMBL/GenBank/DDBJ whole genome shotgun (WGS) entry which is preliminary data.</text>
</comment>
<name>A0A9W7GDG7_9STRA</name>
<feature type="non-terminal residue" evidence="2">
    <location>
        <position position="158"/>
    </location>
</feature>
<dbReference type="AlphaFoldDB" id="A0A9W7GDG7"/>
<feature type="compositionally biased region" description="Acidic residues" evidence="1">
    <location>
        <begin position="131"/>
        <end position="148"/>
    </location>
</feature>
<sequence length="158" mass="17845">MSQCMSSWADGTNKENCYPALVDSTSFSTYPGQTPYEGPETYSTYDGPATYSSYDQETNKESSYAQETNLESSYVQETNMESSYVPETNMEDSYVQETIMEDGTEVNNTMNMQSSYPPTSLTSKEIPWVYGDEDGEPEENTEPQETETQDVFKQLLMA</sequence>
<keyword evidence="3" id="KW-1185">Reference proteome</keyword>
<gene>
    <name evidence="2" type="ORF">TrCOL_g8460</name>
</gene>
<feature type="region of interest" description="Disordered" evidence="1">
    <location>
        <begin position="24"/>
        <end position="68"/>
    </location>
</feature>
<feature type="compositionally biased region" description="Polar residues" evidence="1">
    <location>
        <begin position="50"/>
        <end position="68"/>
    </location>
</feature>
<reference evidence="3" key="1">
    <citation type="journal article" date="2023" name="Commun. Biol.">
        <title>Genome analysis of Parmales, the sister group of diatoms, reveals the evolutionary specialization of diatoms from phago-mixotrophs to photoautotrophs.</title>
        <authorList>
            <person name="Ban H."/>
            <person name="Sato S."/>
            <person name="Yoshikawa S."/>
            <person name="Yamada K."/>
            <person name="Nakamura Y."/>
            <person name="Ichinomiya M."/>
            <person name="Sato N."/>
            <person name="Blanc-Mathieu R."/>
            <person name="Endo H."/>
            <person name="Kuwata A."/>
            <person name="Ogata H."/>
        </authorList>
    </citation>
    <scope>NUCLEOTIDE SEQUENCE [LARGE SCALE GENOMIC DNA]</scope>
</reference>